<feature type="chain" id="PRO_5046767028" evidence="1">
    <location>
        <begin position="40"/>
        <end position="197"/>
    </location>
</feature>
<organism evidence="2 3">
    <name type="scientific">Kribbella sancticallisti</name>
    <dbReference type="NCBI Taxonomy" id="460087"/>
    <lineage>
        <taxon>Bacteria</taxon>
        <taxon>Bacillati</taxon>
        <taxon>Actinomycetota</taxon>
        <taxon>Actinomycetes</taxon>
        <taxon>Propionibacteriales</taxon>
        <taxon>Kribbellaceae</taxon>
        <taxon>Kribbella</taxon>
    </lineage>
</organism>
<sequence length="197" mass="21364">MSNFLSWSPIRPATRRIVIGGAAAALLAPLALPAVPASAAGLDPQSSSGWHRTHPSTQQRTCTVDGFVIDHLPAGLGTPSDFEYEWEDVVFHSRVWETGPDPEGATVVDLTVKTIRGEKLIDLDSLRTFLTEYHEKDPSTWQLTARDIGGYGGYVAEDQAFYFISPGIAAEVSLDRARFTEEDLLATAAGFHPEPPA</sequence>
<dbReference type="RefSeq" id="WP_344220494.1">
    <property type="nucleotide sequence ID" value="NZ_BAAAOS010000049.1"/>
</dbReference>
<dbReference type="Proteomes" id="UP001500393">
    <property type="component" value="Unassembled WGS sequence"/>
</dbReference>
<name>A0ABP4Q7B8_9ACTN</name>
<keyword evidence="1" id="KW-0732">Signal</keyword>
<dbReference type="InterPro" id="IPR006311">
    <property type="entry name" value="TAT_signal"/>
</dbReference>
<evidence type="ECO:0000256" key="1">
    <source>
        <dbReference type="SAM" id="SignalP"/>
    </source>
</evidence>
<keyword evidence="3" id="KW-1185">Reference proteome</keyword>
<evidence type="ECO:0000313" key="3">
    <source>
        <dbReference type="Proteomes" id="UP001500393"/>
    </source>
</evidence>
<accession>A0ABP4Q7B8</accession>
<dbReference type="PROSITE" id="PS51318">
    <property type="entry name" value="TAT"/>
    <property type="match status" value="1"/>
</dbReference>
<gene>
    <name evidence="2" type="ORF">GCM10009789_64320</name>
</gene>
<feature type="signal peptide" evidence="1">
    <location>
        <begin position="1"/>
        <end position="39"/>
    </location>
</feature>
<evidence type="ECO:0000313" key="2">
    <source>
        <dbReference type="EMBL" id="GAA1601203.1"/>
    </source>
</evidence>
<comment type="caution">
    <text evidence="2">The sequence shown here is derived from an EMBL/GenBank/DDBJ whole genome shotgun (WGS) entry which is preliminary data.</text>
</comment>
<proteinExistence type="predicted"/>
<reference evidence="3" key="1">
    <citation type="journal article" date="2019" name="Int. J. Syst. Evol. Microbiol.">
        <title>The Global Catalogue of Microorganisms (GCM) 10K type strain sequencing project: providing services to taxonomists for standard genome sequencing and annotation.</title>
        <authorList>
            <consortium name="The Broad Institute Genomics Platform"/>
            <consortium name="The Broad Institute Genome Sequencing Center for Infectious Disease"/>
            <person name="Wu L."/>
            <person name="Ma J."/>
        </authorList>
    </citation>
    <scope>NUCLEOTIDE SEQUENCE [LARGE SCALE GENOMIC DNA]</scope>
    <source>
        <strain evidence="3">JCM 14969</strain>
    </source>
</reference>
<protein>
    <submittedName>
        <fullName evidence="2">Uncharacterized protein</fullName>
    </submittedName>
</protein>
<dbReference type="EMBL" id="BAAAOS010000049">
    <property type="protein sequence ID" value="GAA1601203.1"/>
    <property type="molecule type" value="Genomic_DNA"/>
</dbReference>